<dbReference type="Proteomes" id="UP001064933">
    <property type="component" value="Chromosome"/>
</dbReference>
<feature type="chain" id="PRO_5045740027" evidence="1">
    <location>
        <begin position="27"/>
        <end position="274"/>
    </location>
</feature>
<protein>
    <submittedName>
        <fullName evidence="3">DJ-1/PfpI family protein</fullName>
    </submittedName>
</protein>
<dbReference type="Pfam" id="PF01965">
    <property type="entry name" value="DJ-1_PfpI"/>
    <property type="match status" value="1"/>
</dbReference>
<feature type="signal peptide" evidence="1">
    <location>
        <begin position="1"/>
        <end position="26"/>
    </location>
</feature>
<organism evidence="3 4">
    <name type="scientific">Roseateles amylovorans</name>
    <dbReference type="NCBI Taxonomy" id="2978473"/>
    <lineage>
        <taxon>Bacteria</taxon>
        <taxon>Pseudomonadati</taxon>
        <taxon>Pseudomonadota</taxon>
        <taxon>Betaproteobacteria</taxon>
        <taxon>Burkholderiales</taxon>
        <taxon>Sphaerotilaceae</taxon>
        <taxon>Roseateles</taxon>
    </lineage>
</organism>
<dbReference type="PANTHER" id="PTHR43130">
    <property type="entry name" value="ARAC-FAMILY TRANSCRIPTIONAL REGULATOR"/>
    <property type="match status" value="1"/>
</dbReference>
<accession>A0ABY6AYJ8</accession>
<dbReference type="EMBL" id="CP104562">
    <property type="protein sequence ID" value="UXH78256.1"/>
    <property type="molecule type" value="Genomic_DNA"/>
</dbReference>
<keyword evidence="1" id="KW-0732">Signal</keyword>
<gene>
    <name evidence="3" type="ORF">N4261_25460</name>
</gene>
<dbReference type="Gene3D" id="3.40.50.880">
    <property type="match status" value="1"/>
</dbReference>
<evidence type="ECO:0000259" key="2">
    <source>
        <dbReference type="Pfam" id="PF01965"/>
    </source>
</evidence>
<evidence type="ECO:0000313" key="3">
    <source>
        <dbReference type="EMBL" id="UXH78256.1"/>
    </source>
</evidence>
<reference evidence="3" key="1">
    <citation type="submission" date="2022-10" db="EMBL/GenBank/DDBJ databases">
        <title>Characterization and whole genome sequencing of a new Roseateles species, isolated from fresh water.</title>
        <authorList>
            <person name="Guliayeva D.Y."/>
            <person name="Akhremchuk A.E."/>
            <person name="Sikolenko M.A."/>
            <person name="Valentovich L.N."/>
            <person name="Sidarenka A.V."/>
        </authorList>
    </citation>
    <scope>NUCLEOTIDE SEQUENCE</scope>
    <source>
        <strain evidence="3">BIM B-1768</strain>
    </source>
</reference>
<proteinExistence type="predicted"/>
<evidence type="ECO:0000313" key="4">
    <source>
        <dbReference type="Proteomes" id="UP001064933"/>
    </source>
</evidence>
<feature type="domain" description="DJ-1/PfpI" evidence="2">
    <location>
        <begin position="52"/>
        <end position="214"/>
    </location>
</feature>
<dbReference type="PROSITE" id="PS51318">
    <property type="entry name" value="TAT"/>
    <property type="match status" value="1"/>
</dbReference>
<dbReference type="InterPro" id="IPR002818">
    <property type="entry name" value="DJ-1/PfpI"/>
</dbReference>
<dbReference type="InterPro" id="IPR052158">
    <property type="entry name" value="INH-QAR"/>
</dbReference>
<dbReference type="SUPFAM" id="SSF52317">
    <property type="entry name" value="Class I glutamine amidotransferase-like"/>
    <property type="match status" value="1"/>
</dbReference>
<name>A0ABY6AYJ8_9BURK</name>
<dbReference type="InterPro" id="IPR029062">
    <property type="entry name" value="Class_I_gatase-like"/>
</dbReference>
<dbReference type="InterPro" id="IPR006311">
    <property type="entry name" value="TAT_signal"/>
</dbReference>
<sequence length="274" mass="29023">MAHARRQFLRKLAAASVAGSAVATQAAASKPSAPEVMHDMSTMPPQWHGKEQIAMLLYPDFTALDLVGPYHMFTSLWGATVHLVAATNEPVRGQNGITFVPTMTLDEAPADLDILFVPGGDVGTLKVMRDPALIAWVADRGRRAKMVASVCTGSMILGQAGLLRGKRATSHWGTRALLKDFGAIPVDRRVVWDGKVVTGAGVSAGLDLGLAVVARLRDKTYAQGVQLMAEYAPQPPLNAGTPKTAPPAVHQMMDAMFDTLRADMRASATSALGG</sequence>
<evidence type="ECO:0000256" key="1">
    <source>
        <dbReference type="SAM" id="SignalP"/>
    </source>
</evidence>
<dbReference type="CDD" id="cd03139">
    <property type="entry name" value="GATase1_PfpI_2"/>
    <property type="match status" value="1"/>
</dbReference>
<dbReference type="RefSeq" id="WP_261758037.1">
    <property type="nucleotide sequence ID" value="NZ_CP104562.2"/>
</dbReference>
<keyword evidence="4" id="KW-1185">Reference proteome</keyword>
<dbReference type="PANTHER" id="PTHR43130:SF2">
    <property type="entry name" value="DJ-1_PFPI DOMAIN-CONTAINING PROTEIN"/>
    <property type="match status" value="1"/>
</dbReference>